<reference evidence="2 3" key="1">
    <citation type="submission" date="2019-02" db="EMBL/GenBank/DDBJ databases">
        <title>Deep-cultivation of Planctomycetes and their phenomic and genomic characterization uncovers novel biology.</title>
        <authorList>
            <person name="Wiegand S."/>
            <person name="Jogler M."/>
            <person name="Boedeker C."/>
            <person name="Pinto D."/>
            <person name="Vollmers J."/>
            <person name="Rivas-Marin E."/>
            <person name="Kohn T."/>
            <person name="Peeters S.H."/>
            <person name="Heuer A."/>
            <person name="Rast P."/>
            <person name="Oberbeckmann S."/>
            <person name="Bunk B."/>
            <person name="Jeske O."/>
            <person name="Meyerdierks A."/>
            <person name="Storesund J.E."/>
            <person name="Kallscheuer N."/>
            <person name="Luecker S."/>
            <person name="Lage O.M."/>
            <person name="Pohl T."/>
            <person name="Merkel B.J."/>
            <person name="Hornburger P."/>
            <person name="Mueller R.-W."/>
            <person name="Bruemmer F."/>
            <person name="Labrenz M."/>
            <person name="Spormann A.M."/>
            <person name="Op den Camp H."/>
            <person name="Overmann J."/>
            <person name="Amann R."/>
            <person name="Jetten M.S.M."/>
            <person name="Mascher T."/>
            <person name="Medema M.H."/>
            <person name="Devos D.P."/>
            <person name="Kaster A.-K."/>
            <person name="Ovreas L."/>
            <person name="Rohde M."/>
            <person name="Galperin M.Y."/>
            <person name="Jogler C."/>
        </authorList>
    </citation>
    <scope>NUCLEOTIDE SEQUENCE [LARGE SCALE GENOMIC DNA]</scope>
    <source>
        <strain evidence="2 3">Pla85_3_4</strain>
    </source>
</reference>
<dbReference type="Proteomes" id="UP000317648">
    <property type="component" value="Chromosome"/>
</dbReference>
<accession>A0A518DTJ9</accession>
<dbReference type="EMBL" id="CP036433">
    <property type="protein sequence ID" value="QDU95167.1"/>
    <property type="molecule type" value="Genomic_DNA"/>
</dbReference>
<name>A0A518DTJ9_9BACT</name>
<evidence type="ECO:0000313" key="2">
    <source>
        <dbReference type="EMBL" id="QDU95167.1"/>
    </source>
</evidence>
<evidence type="ECO:0000313" key="3">
    <source>
        <dbReference type="Proteomes" id="UP000317648"/>
    </source>
</evidence>
<organism evidence="2 3">
    <name type="scientific">Lignipirellula cremea</name>
    <dbReference type="NCBI Taxonomy" id="2528010"/>
    <lineage>
        <taxon>Bacteria</taxon>
        <taxon>Pseudomonadati</taxon>
        <taxon>Planctomycetota</taxon>
        <taxon>Planctomycetia</taxon>
        <taxon>Pirellulales</taxon>
        <taxon>Pirellulaceae</taxon>
        <taxon>Lignipirellula</taxon>
    </lineage>
</organism>
<proteinExistence type="predicted"/>
<protein>
    <submittedName>
        <fullName evidence="2">Uncharacterized protein</fullName>
    </submittedName>
</protein>
<evidence type="ECO:0000256" key="1">
    <source>
        <dbReference type="SAM" id="MobiDB-lite"/>
    </source>
</evidence>
<keyword evidence="3" id="KW-1185">Reference proteome</keyword>
<dbReference type="KEGG" id="lcre:Pla8534_29790"/>
<dbReference type="RefSeq" id="WP_197443292.1">
    <property type="nucleotide sequence ID" value="NZ_CP036433.1"/>
</dbReference>
<sequence length="57" mass="6430">MTEPFLLTRQPAEKPVPMRFETVPARQAKLFSGMDCLPGQQELPGMEDIDAPLEKED</sequence>
<dbReference type="AlphaFoldDB" id="A0A518DTJ9"/>
<gene>
    <name evidence="2" type="ORF">Pla8534_29790</name>
</gene>
<feature type="region of interest" description="Disordered" evidence="1">
    <location>
        <begin position="38"/>
        <end position="57"/>
    </location>
</feature>